<accession>A0ABQ0QH10</accession>
<dbReference type="PANTHER" id="PTHR43056">
    <property type="entry name" value="PEPTIDASE S9 PROLYL OLIGOPEPTIDASE"/>
    <property type="match status" value="1"/>
</dbReference>
<comment type="caution">
    <text evidence="2">The sequence shown here is derived from an EMBL/GenBank/DDBJ whole genome shotgun (WGS) entry which is preliminary data.</text>
</comment>
<evidence type="ECO:0000313" key="3">
    <source>
        <dbReference type="Proteomes" id="UP001062443"/>
    </source>
</evidence>
<sequence>MDLHHQKSSGTSKAGFWPSWVSPALVAGKTRGFNELRTAGHWVAWLETRPEEAGRSVVTAYSPGGGIVDLSARDVSVGSSVHEYGGGAWDMRLGADGGPELVLSDRKTGAVWFDEKQACFNPLHRYADLTWAPNGQGVFAVREVLQDNAEPVAALVYVSQLGVETLLVEGADFYAAPRPSPDGKWLAWFTWQHPNMPWTQTALYIAEMLYDADGQPYCGEIQNISGSTPCSIIEPRWSSDGALYATEDSSGLWTPVRFQWVSEQWVRVALPSCGMEIGLPHWVFGQRSIAPLSANRVMALAVRNGFNHVQVFQNGAWSSAAFGVPVHVPEILADGRFAWIDAPPNKPQRIMIGDDNGHHTIIRQSVELPDTVTDADIAVPLSMTYETTGGACAHALYYAPSSHKNTLSEGELPPLVVMAHGGPTGRANTGFAFKTQFWTSRGFSVLDVNYRGSTGYGRSYRDALNGQWGVLDIDDVLAAVQAVVDHGQADPERCVIRGSSAGGLTVLGALARSKRFVAGTVLYGVTDLRGLVEETHKFEARYLDGLIGPYPDAEDVYLQRSPLTFAQDITAPVLFLHGDADKVVALSQAEDMVACLEKAELHIYAGEKHGFRQQETVMDAFSRELAFYQAVFAAQ</sequence>
<protein>
    <submittedName>
        <fullName evidence="2">Peptidase S9</fullName>
    </submittedName>
</protein>
<organism evidence="2 3">
    <name type="scientific">Neokomagataea tanensis NBRC 106556</name>
    <dbReference type="NCBI Taxonomy" id="1223519"/>
    <lineage>
        <taxon>Bacteria</taxon>
        <taxon>Pseudomonadati</taxon>
        <taxon>Pseudomonadota</taxon>
        <taxon>Alphaproteobacteria</taxon>
        <taxon>Acetobacterales</taxon>
        <taxon>Acetobacteraceae</taxon>
        <taxon>Neokomagataea</taxon>
    </lineage>
</organism>
<dbReference type="InterPro" id="IPR050585">
    <property type="entry name" value="Xaa-Pro_dipeptidyl-ppase/CocE"/>
</dbReference>
<dbReference type="SUPFAM" id="SSF69322">
    <property type="entry name" value="Tricorn protease domain 2"/>
    <property type="match status" value="1"/>
</dbReference>
<dbReference type="SUPFAM" id="SSF53474">
    <property type="entry name" value="alpha/beta-Hydrolases"/>
    <property type="match status" value="1"/>
</dbReference>
<dbReference type="PANTHER" id="PTHR43056:SF5">
    <property type="entry name" value="PEPTIDASE S9 PROLYL OLIGOPEPTIDASE CATALYTIC DOMAIN-CONTAINING PROTEIN"/>
    <property type="match status" value="1"/>
</dbReference>
<proteinExistence type="predicted"/>
<dbReference type="InterPro" id="IPR001375">
    <property type="entry name" value="Peptidase_S9_cat"/>
</dbReference>
<name>A0ABQ0QH10_9PROT</name>
<gene>
    <name evidence="2" type="ORF">AA106556_0455</name>
</gene>
<dbReference type="Gene3D" id="3.40.50.1820">
    <property type="entry name" value="alpha/beta hydrolase"/>
    <property type="match status" value="1"/>
</dbReference>
<dbReference type="InterPro" id="IPR029058">
    <property type="entry name" value="AB_hydrolase_fold"/>
</dbReference>
<dbReference type="Proteomes" id="UP001062443">
    <property type="component" value="Unassembled WGS sequence"/>
</dbReference>
<dbReference type="EMBL" id="BAQB01000004">
    <property type="protein sequence ID" value="GBR44526.1"/>
    <property type="molecule type" value="Genomic_DNA"/>
</dbReference>
<dbReference type="Pfam" id="PF00326">
    <property type="entry name" value="Peptidase_S9"/>
    <property type="match status" value="1"/>
</dbReference>
<dbReference type="Gene3D" id="2.120.10.30">
    <property type="entry name" value="TolB, C-terminal domain"/>
    <property type="match status" value="1"/>
</dbReference>
<reference evidence="2" key="1">
    <citation type="submission" date="2013-04" db="EMBL/GenBank/DDBJ databases">
        <title>The genome sequencing project of 58 acetic acid bacteria.</title>
        <authorList>
            <person name="Okamoto-Kainuma A."/>
            <person name="Ishikawa M."/>
            <person name="Umino S."/>
            <person name="Koizumi Y."/>
            <person name="Shiwa Y."/>
            <person name="Yoshikawa H."/>
            <person name="Matsutani M."/>
            <person name="Matsushita K."/>
        </authorList>
    </citation>
    <scope>NUCLEOTIDE SEQUENCE</scope>
    <source>
        <strain evidence="2">NBRC 106556</strain>
    </source>
</reference>
<feature type="domain" description="Peptidase S9 prolyl oligopeptidase catalytic" evidence="1">
    <location>
        <begin position="431"/>
        <end position="633"/>
    </location>
</feature>
<dbReference type="InterPro" id="IPR011042">
    <property type="entry name" value="6-blade_b-propeller_TolB-like"/>
</dbReference>
<evidence type="ECO:0000259" key="1">
    <source>
        <dbReference type="Pfam" id="PF00326"/>
    </source>
</evidence>
<keyword evidence="3" id="KW-1185">Reference proteome</keyword>
<evidence type="ECO:0000313" key="2">
    <source>
        <dbReference type="EMBL" id="GBR44526.1"/>
    </source>
</evidence>